<proteinExistence type="predicted"/>
<keyword evidence="4" id="KW-1185">Reference proteome</keyword>
<feature type="compositionally biased region" description="Basic and acidic residues" evidence="1">
    <location>
        <begin position="76"/>
        <end position="85"/>
    </location>
</feature>
<reference evidence="3 4" key="1">
    <citation type="submission" date="2020-12" db="EMBL/GenBank/DDBJ databases">
        <title>FDA dAtabase for Regulatory Grade micrObial Sequences (FDA-ARGOS): Supporting development and validation of Infectious Disease Dx tests.</title>
        <authorList>
            <person name="Kerrigan L."/>
            <person name="Long C."/>
            <person name="Tallon L."/>
            <person name="Sadzewicz L."/>
            <person name="Zhao X."/>
            <person name="Boylan J."/>
            <person name="Ott S."/>
            <person name="Bowen H."/>
            <person name="Vavikolanu K."/>
            <person name="Mehta A."/>
            <person name="Aluvathingal J."/>
            <person name="Nadendla S."/>
            <person name="Yan Y."/>
            <person name="Sichtig H."/>
        </authorList>
    </citation>
    <scope>NUCLEOTIDE SEQUENCE [LARGE SCALE GENOMIC DNA]</scope>
    <source>
        <strain evidence="3 4">FDAARGOS_1026</strain>
    </source>
</reference>
<gene>
    <name evidence="3" type="ORF">I6H83_10385</name>
</gene>
<dbReference type="EMBL" id="CP066026">
    <property type="protein sequence ID" value="QQB90636.1"/>
    <property type="molecule type" value="Genomic_DNA"/>
</dbReference>
<feature type="region of interest" description="Disordered" evidence="1">
    <location>
        <begin position="70"/>
        <end position="91"/>
    </location>
</feature>
<evidence type="ECO:0000313" key="3">
    <source>
        <dbReference type="EMBL" id="QQB90636.1"/>
    </source>
</evidence>
<name>A0A7T4GKP3_BREDI</name>
<keyword evidence="2" id="KW-0472">Membrane</keyword>
<dbReference type="Pfam" id="PF11666">
    <property type="entry name" value="DUF2933"/>
    <property type="match status" value="1"/>
</dbReference>
<dbReference type="InterPro" id="IPR021682">
    <property type="entry name" value="DUF2933"/>
</dbReference>
<evidence type="ECO:0000256" key="2">
    <source>
        <dbReference type="SAM" id="Phobius"/>
    </source>
</evidence>
<feature type="transmembrane region" description="Helical" evidence="2">
    <location>
        <begin position="48"/>
        <end position="67"/>
    </location>
</feature>
<feature type="transmembrane region" description="Helical" evidence="2">
    <location>
        <begin position="23"/>
        <end position="41"/>
    </location>
</feature>
<keyword evidence="2" id="KW-0812">Transmembrane</keyword>
<sequence>MTGWCSARKAPRMTSKSPAAGRVFRLLTLGAFAAGLAYLLIGEHRVHLLGWAPFLLLLLCPLLHMTMHGGHGGGHGPDHPGDRARPPAPEA</sequence>
<accession>A0A7T4GKP3</accession>
<dbReference type="Proteomes" id="UP000596117">
    <property type="component" value="Chromosome"/>
</dbReference>
<evidence type="ECO:0000313" key="4">
    <source>
        <dbReference type="Proteomes" id="UP000596117"/>
    </source>
</evidence>
<keyword evidence="2" id="KW-1133">Transmembrane helix</keyword>
<protein>
    <submittedName>
        <fullName evidence="3">DUF2933 domain-containing protein</fullName>
    </submittedName>
</protein>
<evidence type="ECO:0000256" key="1">
    <source>
        <dbReference type="SAM" id="MobiDB-lite"/>
    </source>
</evidence>
<organism evidence="3 4">
    <name type="scientific">Brevundimonas diminuta</name>
    <name type="common">Pseudomonas diminuta</name>
    <dbReference type="NCBI Taxonomy" id="293"/>
    <lineage>
        <taxon>Bacteria</taxon>
        <taxon>Pseudomonadati</taxon>
        <taxon>Pseudomonadota</taxon>
        <taxon>Alphaproteobacteria</taxon>
        <taxon>Caulobacterales</taxon>
        <taxon>Caulobacteraceae</taxon>
        <taxon>Brevundimonas</taxon>
    </lineage>
</organism>